<feature type="transmembrane region" description="Helical" evidence="13">
    <location>
        <begin position="392"/>
        <end position="422"/>
    </location>
</feature>
<evidence type="ECO:0000313" key="14">
    <source>
        <dbReference type="EMBL" id="PCG74577.1"/>
    </source>
</evidence>
<evidence type="ECO:0000256" key="5">
    <source>
        <dbReference type="ARBA" id="ARBA00022692"/>
    </source>
</evidence>
<dbReference type="STRING" id="7102.A0A2A4JRC0"/>
<keyword evidence="7" id="KW-0915">Sodium</keyword>
<organism evidence="14">
    <name type="scientific">Heliothis virescens</name>
    <name type="common">Tobacco budworm moth</name>
    <dbReference type="NCBI Taxonomy" id="7102"/>
    <lineage>
        <taxon>Eukaryota</taxon>
        <taxon>Metazoa</taxon>
        <taxon>Ecdysozoa</taxon>
        <taxon>Arthropoda</taxon>
        <taxon>Hexapoda</taxon>
        <taxon>Insecta</taxon>
        <taxon>Pterygota</taxon>
        <taxon>Neoptera</taxon>
        <taxon>Endopterygota</taxon>
        <taxon>Lepidoptera</taxon>
        <taxon>Glossata</taxon>
        <taxon>Ditrysia</taxon>
        <taxon>Noctuoidea</taxon>
        <taxon>Noctuidae</taxon>
        <taxon>Heliothinae</taxon>
        <taxon>Heliothis</taxon>
    </lineage>
</organism>
<dbReference type="AlphaFoldDB" id="A0A2A4JRC0"/>
<keyword evidence="4 12" id="KW-0894">Sodium channel</keyword>
<evidence type="ECO:0000256" key="9">
    <source>
        <dbReference type="ARBA" id="ARBA00023136"/>
    </source>
</evidence>
<evidence type="ECO:0000256" key="1">
    <source>
        <dbReference type="ARBA" id="ARBA00004141"/>
    </source>
</evidence>
<sequence length="448" mass="50121">MSKSKISETIQKYFKTTTLHGFKYLCSVHCGDRVCWAACCCASACCAGVLCAVLWARFLSVPALLALRETRGGNYGHVPTIALCPQPASLAQAFLDKLSLNTSLTRQIPLTLTRLLTSKQTSKEQLLQLDELLASNNLTLGQVMMNYTPNCDEHTKRCRYQRRMLPCENLFEKELTYWGVCCVMQPKKLSNVSIGLLGQSHTTQMVDVVLQSTNGFVLYGCQLITYYEGEEFLEPQTLSTGAVYLAQLRFTSVPESPRTSPAGLLGDDCVHELGYTKTVCMRRCAERACGCRDPLQSNYYNYKSNLPICSASRLSCLRFNEYKEFGNLTCYCMQSCKKITSYMVLESSPITFFKDAIDPLYSGLNNTPTIVLNLRINVAHSREFLLNPTETWLTLLSSLGGVFNMFLGVGLFSALEFLYLIIAQLPVAIRKSSEIDPTAQRATPRVFR</sequence>
<evidence type="ECO:0000256" key="7">
    <source>
        <dbReference type="ARBA" id="ARBA00023053"/>
    </source>
</evidence>
<keyword evidence="5 12" id="KW-0812">Transmembrane</keyword>
<evidence type="ECO:0000256" key="12">
    <source>
        <dbReference type="RuleBase" id="RU000679"/>
    </source>
</evidence>
<keyword evidence="3 12" id="KW-0813">Transport</keyword>
<protein>
    <recommendedName>
        <fullName evidence="15">Sodium channel protein Nach</fullName>
    </recommendedName>
</protein>
<keyword evidence="10 12" id="KW-0739">Sodium transport</keyword>
<dbReference type="PANTHER" id="PTHR11690">
    <property type="entry name" value="AMILORIDE-SENSITIVE SODIUM CHANNEL-RELATED"/>
    <property type="match status" value="1"/>
</dbReference>
<evidence type="ECO:0008006" key="15">
    <source>
        <dbReference type="Google" id="ProtNLM"/>
    </source>
</evidence>
<gene>
    <name evidence="14" type="ORF">B5V51_13099</name>
</gene>
<keyword evidence="8 12" id="KW-0406">Ion transport</keyword>
<keyword evidence="9 13" id="KW-0472">Membrane</keyword>
<dbReference type="Pfam" id="PF00858">
    <property type="entry name" value="ASC"/>
    <property type="match status" value="1"/>
</dbReference>
<evidence type="ECO:0000256" key="3">
    <source>
        <dbReference type="ARBA" id="ARBA00022448"/>
    </source>
</evidence>
<comment type="similarity">
    <text evidence="2 12">Belongs to the amiloride-sensitive sodium channel (TC 1.A.6) family.</text>
</comment>
<proteinExistence type="inferred from homology"/>
<evidence type="ECO:0000256" key="2">
    <source>
        <dbReference type="ARBA" id="ARBA00007193"/>
    </source>
</evidence>
<reference evidence="14" key="1">
    <citation type="submission" date="2017-09" db="EMBL/GenBank/DDBJ databases">
        <title>Contemporary evolution of a Lepidopteran species, Heliothis virescens, in response to modern agricultural practices.</title>
        <authorList>
            <person name="Fritz M.L."/>
            <person name="Deyonke A.M."/>
            <person name="Papanicolaou A."/>
            <person name="Micinski S."/>
            <person name="Westbrook J."/>
            <person name="Gould F."/>
        </authorList>
    </citation>
    <scope>NUCLEOTIDE SEQUENCE [LARGE SCALE GENOMIC DNA]</scope>
    <source>
        <strain evidence="14">HvINT-</strain>
        <tissue evidence="14">Whole body</tissue>
    </source>
</reference>
<evidence type="ECO:0000256" key="4">
    <source>
        <dbReference type="ARBA" id="ARBA00022461"/>
    </source>
</evidence>
<comment type="subcellular location">
    <subcellularLocation>
        <location evidence="1">Membrane</location>
        <topology evidence="1">Multi-pass membrane protein</topology>
    </subcellularLocation>
</comment>
<evidence type="ECO:0000256" key="10">
    <source>
        <dbReference type="ARBA" id="ARBA00023201"/>
    </source>
</evidence>
<dbReference type="GO" id="GO:0015280">
    <property type="term" value="F:ligand-gated sodium channel activity"/>
    <property type="evidence" value="ECO:0007669"/>
    <property type="project" value="TreeGrafter"/>
</dbReference>
<evidence type="ECO:0000256" key="6">
    <source>
        <dbReference type="ARBA" id="ARBA00022989"/>
    </source>
</evidence>
<dbReference type="EMBL" id="NWSH01000725">
    <property type="protein sequence ID" value="PCG74577.1"/>
    <property type="molecule type" value="Genomic_DNA"/>
</dbReference>
<dbReference type="PANTHER" id="PTHR11690:SF300">
    <property type="entry name" value="PICKPOCKET PROTEIN 19"/>
    <property type="match status" value="1"/>
</dbReference>
<name>A0A2A4JRC0_HELVI</name>
<dbReference type="GO" id="GO:0005886">
    <property type="term" value="C:plasma membrane"/>
    <property type="evidence" value="ECO:0007669"/>
    <property type="project" value="TreeGrafter"/>
</dbReference>
<evidence type="ECO:0000256" key="11">
    <source>
        <dbReference type="ARBA" id="ARBA00023303"/>
    </source>
</evidence>
<dbReference type="InterPro" id="IPR001873">
    <property type="entry name" value="ENaC"/>
</dbReference>
<evidence type="ECO:0000256" key="8">
    <source>
        <dbReference type="ARBA" id="ARBA00023065"/>
    </source>
</evidence>
<evidence type="ECO:0000256" key="13">
    <source>
        <dbReference type="SAM" id="Phobius"/>
    </source>
</evidence>
<accession>A0A2A4JRC0</accession>
<comment type="caution">
    <text evidence="14">The sequence shown here is derived from an EMBL/GenBank/DDBJ whole genome shotgun (WGS) entry which is preliminary data.</text>
</comment>
<keyword evidence="11 12" id="KW-0407">Ion channel</keyword>
<keyword evidence="6 13" id="KW-1133">Transmembrane helix</keyword>